<evidence type="ECO:0000256" key="4">
    <source>
        <dbReference type="ARBA" id="ARBA00008706"/>
    </source>
</evidence>
<keyword evidence="6 10" id="KW-0808">Transferase</keyword>
<dbReference type="PANTHER" id="PTHR39191">
    <property type="entry name" value="GALACTOSE-1-PHOSPHATE URIDYLYLTRANSFERASE"/>
    <property type="match status" value="1"/>
</dbReference>
<evidence type="ECO:0000259" key="12">
    <source>
        <dbReference type="Pfam" id="PF02744"/>
    </source>
</evidence>
<dbReference type="UniPathway" id="UPA00214"/>
<dbReference type="Proteomes" id="UP000199068">
    <property type="component" value="Unassembled WGS sequence"/>
</dbReference>
<dbReference type="HAMAP" id="MF_00571">
    <property type="entry name" value="GalP_UDP_trans"/>
    <property type="match status" value="1"/>
</dbReference>
<feature type="domain" description="Galactose-1-phosphate uridyl transferase C-terminal" evidence="12">
    <location>
        <begin position="248"/>
        <end position="421"/>
    </location>
</feature>
<comment type="catalytic activity">
    <reaction evidence="1 10">
        <text>alpha-D-galactose 1-phosphate + UDP-alpha-D-glucose = alpha-D-glucose 1-phosphate + UDP-alpha-D-galactose</text>
        <dbReference type="Rhea" id="RHEA:13989"/>
        <dbReference type="ChEBI" id="CHEBI:58336"/>
        <dbReference type="ChEBI" id="CHEBI:58601"/>
        <dbReference type="ChEBI" id="CHEBI:58885"/>
        <dbReference type="ChEBI" id="CHEBI:66914"/>
        <dbReference type="EC" id="2.7.7.12"/>
    </reaction>
</comment>
<evidence type="ECO:0000256" key="7">
    <source>
        <dbReference type="ARBA" id="ARBA00022695"/>
    </source>
</evidence>
<dbReference type="RefSeq" id="WP_092724885.1">
    <property type="nucleotide sequence ID" value="NZ_FNGW01000003.1"/>
</dbReference>
<evidence type="ECO:0000256" key="10">
    <source>
        <dbReference type="HAMAP-Rule" id="MF_00571"/>
    </source>
</evidence>
<dbReference type="EC" id="2.7.7.12" evidence="10"/>
<evidence type="ECO:0000256" key="6">
    <source>
        <dbReference type="ARBA" id="ARBA00022679"/>
    </source>
</evidence>
<evidence type="ECO:0000256" key="1">
    <source>
        <dbReference type="ARBA" id="ARBA00001107"/>
    </source>
</evidence>
<sequence length="514" mass="60348">MNIYREFERLINYGIKKRLFEKEDIIYIRNSLIELFRLDEYIIENIEDENLENPTEILDNLLSYAFKNKILESNSPIYRDLLDTKIMNLLMPRPSEVIKEFNKKYQEDKVSATNYLYDLSKACNYVRTQRVAQNKTWKVDTEYGEIDITINLSKPEKDPKAIAAAKNMKQSVYPKCLLCKENVGYAGRLNHPARQNLRVIPFKLKDEEWNLQYSPYSYYNEHCIVFSSEHTPMSINKNTFDRNLEFVEKFPHYFIGSNADLPIVGGSILTHDHYQGGRYEFAMAKAGDIYRFCINGYEDIKVSILKWPLSVVRISGENRDNISQLAEKILTHWKNYSDENVGIHSHTNDIPHNTITPIARSKDGKFELDLVLRNNRCDENYPDGIFHPHKELHHIKKENIGLIEVLGLAVLPSRLKEELAVIRTCLLDETKVNLIREDEKLKMHLDWFNSLKKKYIYFNESDIDKILEDEVGNIFKKVLEHCGVFKWDKEGLDAINRYVIDLKLYVEGRKRADI</sequence>
<proteinExistence type="inferred from homology"/>
<evidence type="ECO:0000256" key="2">
    <source>
        <dbReference type="ARBA" id="ARBA00004496"/>
    </source>
</evidence>
<evidence type="ECO:0000313" key="14">
    <source>
        <dbReference type="Proteomes" id="UP000199068"/>
    </source>
</evidence>
<evidence type="ECO:0000259" key="11">
    <source>
        <dbReference type="Pfam" id="PF01087"/>
    </source>
</evidence>
<evidence type="ECO:0000313" key="13">
    <source>
        <dbReference type="EMBL" id="SDL72327.1"/>
    </source>
</evidence>
<dbReference type="InterPro" id="IPR000766">
    <property type="entry name" value="GalP_uridyl_Trfase_II"/>
</dbReference>
<dbReference type="PANTHER" id="PTHR39191:SF1">
    <property type="entry name" value="DUF4922 DOMAIN-CONTAINING PROTEIN"/>
    <property type="match status" value="1"/>
</dbReference>
<keyword evidence="7 10" id="KW-0548">Nucleotidyltransferase</keyword>
<evidence type="ECO:0000256" key="9">
    <source>
        <dbReference type="ARBA" id="ARBA00023277"/>
    </source>
</evidence>
<keyword evidence="8 10" id="KW-0299">Galactose metabolism</keyword>
<dbReference type="NCBIfam" id="NF003629">
    <property type="entry name" value="PRK05270.1-2"/>
    <property type="match status" value="1"/>
</dbReference>
<dbReference type="InterPro" id="IPR005849">
    <property type="entry name" value="GalP_Utransf_N"/>
</dbReference>
<dbReference type="EMBL" id="FNGW01000003">
    <property type="protein sequence ID" value="SDL72327.1"/>
    <property type="molecule type" value="Genomic_DNA"/>
</dbReference>
<dbReference type="InterPro" id="IPR023425">
    <property type="entry name" value="GalP_uridyl_Trfase_II_CS"/>
</dbReference>
<dbReference type="PIRSF" id="PIRSF006005">
    <property type="entry name" value="GalT_BS"/>
    <property type="match status" value="1"/>
</dbReference>
<evidence type="ECO:0000256" key="8">
    <source>
        <dbReference type="ARBA" id="ARBA00023144"/>
    </source>
</evidence>
<keyword evidence="5 10" id="KW-0963">Cytoplasm</keyword>
<name>A0A1G9MEI6_9FIRM</name>
<dbReference type="GO" id="GO:0006012">
    <property type="term" value="P:galactose metabolic process"/>
    <property type="evidence" value="ECO:0007669"/>
    <property type="project" value="UniProtKB-UniRule"/>
</dbReference>
<comment type="subcellular location">
    <subcellularLocation>
        <location evidence="2 10">Cytoplasm</location>
    </subcellularLocation>
</comment>
<dbReference type="PROSITE" id="PS01163">
    <property type="entry name" value="GAL_P_UDP_TRANSF_II"/>
    <property type="match status" value="1"/>
</dbReference>
<gene>
    <name evidence="10" type="primary">galT</name>
    <name evidence="13" type="ORF">SAMN04515677_103183</name>
</gene>
<keyword evidence="14" id="KW-1185">Reference proteome</keyword>
<comment type="pathway">
    <text evidence="3 10">Carbohydrate metabolism; galactose metabolism.</text>
</comment>
<reference evidence="13 14" key="1">
    <citation type="submission" date="2016-10" db="EMBL/GenBank/DDBJ databases">
        <authorList>
            <person name="de Groot N.N."/>
        </authorList>
    </citation>
    <scope>NUCLEOTIDE SEQUENCE [LARGE SCALE GENOMIC DNA]</scope>
    <source>
        <strain evidence="13 14">DSM 797</strain>
    </source>
</reference>
<evidence type="ECO:0000256" key="3">
    <source>
        <dbReference type="ARBA" id="ARBA00004947"/>
    </source>
</evidence>
<dbReference type="NCBIfam" id="TIGR01239">
    <property type="entry name" value="galT_2"/>
    <property type="match status" value="1"/>
</dbReference>
<dbReference type="GO" id="GO:0008108">
    <property type="term" value="F:UDP-glucose:hexose-1-phosphate uridylyltransferase activity"/>
    <property type="evidence" value="ECO:0007669"/>
    <property type="project" value="UniProtKB-UniRule"/>
</dbReference>
<accession>A0A1G9MEI6</accession>
<dbReference type="InterPro" id="IPR005850">
    <property type="entry name" value="GalP_Utransf_C"/>
</dbReference>
<protein>
    <recommendedName>
        <fullName evidence="10">Galactose-1-phosphate uridylyltransferase</fullName>
        <shortName evidence="10">Gal-1-P uridylyltransferase</shortName>
        <ecNumber evidence="10">2.7.7.12</ecNumber>
    </recommendedName>
    <alternativeName>
        <fullName evidence="10">UDP-glucose--hexose-1-phosphate uridylyltransferase</fullName>
    </alternativeName>
</protein>
<dbReference type="STRING" id="1121325.SAMN04515677_103183"/>
<dbReference type="Pfam" id="PF02744">
    <property type="entry name" value="GalP_UDP_tr_C"/>
    <property type="match status" value="1"/>
</dbReference>
<dbReference type="GO" id="GO:0005737">
    <property type="term" value="C:cytoplasm"/>
    <property type="evidence" value="ECO:0007669"/>
    <property type="project" value="UniProtKB-SubCell"/>
</dbReference>
<keyword evidence="9 10" id="KW-0119">Carbohydrate metabolism</keyword>
<comment type="similarity">
    <text evidence="4 10">Belongs to the galactose-1-phosphate uridylyltransferase type 2 family.</text>
</comment>
<organism evidence="13 14">
    <name type="scientific">Romboutsia lituseburensis DSM 797</name>
    <dbReference type="NCBI Taxonomy" id="1121325"/>
    <lineage>
        <taxon>Bacteria</taxon>
        <taxon>Bacillati</taxon>
        <taxon>Bacillota</taxon>
        <taxon>Clostridia</taxon>
        <taxon>Peptostreptococcales</taxon>
        <taxon>Peptostreptococcaceae</taxon>
        <taxon>Romboutsia</taxon>
    </lineage>
</organism>
<evidence type="ECO:0000256" key="5">
    <source>
        <dbReference type="ARBA" id="ARBA00022490"/>
    </source>
</evidence>
<dbReference type="Pfam" id="PF01087">
    <property type="entry name" value="GalP_UDP_transf"/>
    <property type="match status" value="1"/>
</dbReference>
<feature type="domain" description="Galactose-1-phosphate uridyl transferase N-terminal" evidence="11">
    <location>
        <begin position="20"/>
        <end position="232"/>
    </location>
</feature>
<dbReference type="AlphaFoldDB" id="A0A1G9MEI6"/>